<dbReference type="Pfam" id="PF00266">
    <property type="entry name" value="Aminotran_5"/>
    <property type="match status" value="1"/>
</dbReference>
<evidence type="ECO:0000256" key="1">
    <source>
        <dbReference type="ARBA" id="ARBA00001933"/>
    </source>
</evidence>
<keyword evidence="6" id="KW-0808">Transferase</keyword>
<evidence type="ECO:0000256" key="2">
    <source>
        <dbReference type="ARBA" id="ARBA00003120"/>
    </source>
</evidence>
<comment type="caution">
    <text evidence="14">The sequence shown here is derived from an EMBL/GenBank/DDBJ whole genome shotgun (WGS) entry which is preliminary data.</text>
</comment>
<evidence type="ECO:0000256" key="9">
    <source>
        <dbReference type="ARBA" id="ARBA00023004"/>
    </source>
</evidence>
<comment type="function">
    <text evidence="2">Catalyzes the removal of elemental sulfur atoms from cysteine to produce alanine. Seems to participate in the biosynthesis of the nitrogenase metalloclusters by providing the inorganic sulfur required for the Fe-S core formation.</text>
</comment>
<keyword evidence="15" id="KW-1185">Reference proteome</keyword>
<dbReference type="SUPFAM" id="SSF53383">
    <property type="entry name" value="PLP-dependent transferases"/>
    <property type="match status" value="1"/>
</dbReference>
<keyword evidence="9" id="KW-0408">Iron</keyword>
<dbReference type="InterPro" id="IPR015424">
    <property type="entry name" value="PyrdxlP-dep_Trfase"/>
</dbReference>
<dbReference type="InterPro" id="IPR020578">
    <property type="entry name" value="Aminotrans_V_PyrdxlP_BS"/>
</dbReference>
<evidence type="ECO:0000256" key="8">
    <source>
        <dbReference type="ARBA" id="ARBA00022898"/>
    </source>
</evidence>
<sequence>MIYLDNLATTPCDPAVFAVMEPWFGHFYGNAGSLHEAGRRAEQAVEAAREQIAEALGVRHREIVFTSGATESNNLAIKGAVRFLRQHGDKRRRVITVATEHKCVLESVRALEDEGYEPVILPVERDGRLSPQTLRHALKTPPLLVSIMAANNETGVLHDLATLAPMVKEAGALLHVDMAQALGKIPVDLTQVDLASFSAHKLYGPKGVGALYVRHRPRVRLQPLLSGGGQERGLRSGTAPVPLIVGMGEAVQRAVQGREQEAASIRMLRDRLVAGIQARHPEVRITGEGAPRLPGVAHLCLPEGCWAQEVMDSSPDIACSTGSACSALSGAPSYVLESMGFSEAEARRSLRLSVGRFTSGDDIDCVVAQLSAVLDKKRA</sequence>
<dbReference type="PROSITE" id="PS00595">
    <property type="entry name" value="AA_TRANSFER_CLASS_5"/>
    <property type="match status" value="1"/>
</dbReference>
<feature type="domain" description="Aminotransferase class V" evidence="13">
    <location>
        <begin position="2"/>
        <end position="364"/>
    </location>
</feature>
<organism evidence="14 15">
    <name type="scientific">Saccharibacter floricola DSM 15669</name>
    <dbReference type="NCBI Taxonomy" id="1123227"/>
    <lineage>
        <taxon>Bacteria</taxon>
        <taxon>Pseudomonadati</taxon>
        <taxon>Pseudomonadota</taxon>
        <taxon>Alphaproteobacteria</taxon>
        <taxon>Acetobacterales</taxon>
        <taxon>Acetobacteraceae</taxon>
        <taxon>Saccharibacter</taxon>
    </lineage>
</organism>
<name>A0ABQ0NYI3_9PROT</name>
<dbReference type="Proteomes" id="UP001062901">
    <property type="component" value="Unassembled WGS sequence"/>
</dbReference>
<gene>
    <name evidence="14" type="ORF">AA15669_1011</name>
</gene>
<comment type="similarity">
    <text evidence="3">Belongs to the class-V pyridoxal-phosphate-dependent aminotransferase family. NifS/IscS subfamily.</text>
</comment>
<evidence type="ECO:0000256" key="10">
    <source>
        <dbReference type="ARBA" id="ARBA00023014"/>
    </source>
</evidence>
<comment type="catalytic activity">
    <reaction evidence="11">
        <text>(sulfur carrier)-H + L-cysteine = (sulfur carrier)-SH + L-alanine</text>
        <dbReference type="Rhea" id="RHEA:43892"/>
        <dbReference type="Rhea" id="RHEA-COMP:14737"/>
        <dbReference type="Rhea" id="RHEA-COMP:14739"/>
        <dbReference type="ChEBI" id="CHEBI:29917"/>
        <dbReference type="ChEBI" id="CHEBI:35235"/>
        <dbReference type="ChEBI" id="CHEBI:57972"/>
        <dbReference type="ChEBI" id="CHEBI:64428"/>
        <dbReference type="EC" id="2.8.1.7"/>
    </reaction>
</comment>
<evidence type="ECO:0000256" key="5">
    <source>
        <dbReference type="ARBA" id="ARBA00013558"/>
    </source>
</evidence>
<evidence type="ECO:0000256" key="4">
    <source>
        <dbReference type="ARBA" id="ARBA00012239"/>
    </source>
</evidence>
<keyword evidence="10" id="KW-0411">Iron-sulfur</keyword>
<dbReference type="PIRSF" id="PIRSF005572">
    <property type="entry name" value="NifS"/>
    <property type="match status" value="1"/>
</dbReference>
<evidence type="ECO:0000256" key="12">
    <source>
        <dbReference type="RuleBase" id="RU004504"/>
    </source>
</evidence>
<protein>
    <recommendedName>
        <fullName evidence="5">Cysteine desulfurase</fullName>
        <ecNumber evidence="4">2.8.1.7</ecNumber>
    </recommendedName>
</protein>
<evidence type="ECO:0000313" key="14">
    <source>
        <dbReference type="EMBL" id="GBQ06613.1"/>
    </source>
</evidence>
<evidence type="ECO:0000259" key="13">
    <source>
        <dbReference type="Pfam" id="PF00266"/>
    </source>
</evidence>
<dbReference type="InterPro" id="IPR015422">
    <property type="entry name" value="PyrdxlP-dep_Trfase_small"/>
</dbReference>
<dbReference type="Gene3D" id="3.40.640.10">
    <property type="entry name" value="Type I PLP-dependent aspartate aminotransferase-like (Major domain)"/>
    <property type="match status" value="1"/>
</dbReference>
<evidence type="ECO:0000256" key="7">
    <source>
        <dbReference type="ARBA" id="ARBA00022723"/>
    </source>
</evidence>
<dbReference type="PANTHER" id="PTHR11601:SF34">
    <property type="entry name" value="CYSTEINE DESULFURASE"/>
    <property type="match status" value="1"/>
</dbReference>
<dbReference type="InterPro" id="IPR000192">
    <property type="entry name" value="Aminotrans_V_dom"/>
</dbReference>
<comment type="cofactor">
    <cofactor evidence="1 12">
        <name>pyridoxal 5'-phosphate</name>
        <dbReference type="ChEBI" id="CHEBI:597326"/>
    </cofactor>
</comment>
<dbReference type="Gene3D" id="1.10.260.50">
    <property type="match status" value="1"/>
</dbReference>
<dbReference type="Gene3D" id="3.90.1150.10">
    <property type="entry name" value="Aspartate Aminotransferase, domain 1"/>
    <property type="match status" value="1"/>
</dbReference>
<evidence type="ECO:0000256" key="11">
    <source>
        <dbReference type="ARBA" id="ARBA00050776"/>
    </source>
</evidence>
<keyword evidence="7" id="KW-0479">Metal-binding</keyword>
<dbReference type="EC" id="2.8.1.7" evidence="4"/>
<keyword evidence="8" id="KW-0663">Pyridoxal phosphate</keyword>
<dbReference type="InterPro" id="IPR015421">
    <property type="entry name" value="PyrdxlP-dep_Trfase_major"/>
</dbReference>
<proteinExistence type="inferred from homology"/>
<accession>A0ABQ0NYI3</accession>
<dbReference type="EMBL" id="BAQD01000014">
    <property type="protein sequence ID" value="GBQ06613.1"/>
    <property type="molecule type" value="Genomic_DNA"/>
</dbReference>
<evidence type="ECO:0000256" key="3">
    <source>
        <dbReference type="ARBA" id="ARBA00006490"/>
    </source>
</evidence>
<dbReference type="RefSeq" id="WP_018980699.1">
    <property type="nucleotide sequence ID" value="NZ_BAQD01000014.1"/>
</dbReference>
<reference evidence="14" key="1">
    <citation type="submission" date="2013-04" db="EMBL/GenBank/DDBJ databases">
        <title>The genome sequencing project of 58 acetic acid bacteria.</title>
        <authorList>
            <person name="Okamoto-Kainuma A."/>
            <person name="Ishikawa M."/>
            <person name="Umino S."/>
            <person name="Koizumi Y."/>
            <person name="Shiwa Y."/>
            <person name="Yoshikawa H."/>
            <person name="Matsutani M."/>
            <person name="Matsushita K."/>
        </authorList>
    </citation>
    <scope>NUCLEOTIDE SEQUENCE</scope>
    <source>
        <strain evidence="14">DSM 15669</strain>
    </source>
</reference>
<evidence type="ECO:0000313" key="15">
    <source>
        <dbReference type="Proteomes" id="UP001062901"/>
    </source>
</evidence>
<evidence type="ECO:0000256" key="6">
    <source>
        <dbReference type="ARBA" id="ARBA00022679"/>
    </source>
</evidence>
<dbReference type="PANTHER" id="PTHR11601">
    <property type="entry name" value="CYSTEINE DESULFURYLASE FAMILY MEMBER"/>
    <property type="match status" value="1"/>
</dbReference>
<dbReference type="InterPro" id="IPR016454">
    <property type="entry name" value="Cysteine_dSase"/>
</dbReference>